<feature type="compositionally biased region" description="Low complexity" evidence="1">
    <location>
        <begin position="135"/>
        <end position="148"/>
    </location>
</feature>
<dbReference type="EMBL" id="CAWUPB010000030">
    <property type="protein sequence ID" value="CAK7322816.1"/>
    <property type="molecule type" value="Genomic_DNA"/>
</dbReference>
<feature type="compositionally biased region" description="Basic and acidic residues" evidence="1">
    <location>
        <begin position="122"/>
        <end position="131"/>
    </location>
</feature>
<comment type="caution">
    <text evidence="3">The sequence shown here is derived from an EMBL/GenBank/DDBJ whole genome shotgun (WGS) entry which is preliminary data.</text>
</comment>
<feature type="transmembrane region" description="Helical" evidence="2">
    <location>
        <begin position="191"/>
        <end position="211"/>
    </location>
</feature>
<keyword evidence="4" id="KW-1185">Reference proteome</keyword>
<feature type="region of interest" description="Disordered" evidence="1">
    <location>
        <begin position="1"/>
        <end position="21"/>
    </location>
</feature>
<dbReference type="Proteomes" id="UP001314170">
    <property type="component" value="Unassembled WGS sequence"/>
</dbReference>
<evidence type="ECO:0000256" key="1">
    <source>
        <dbReference type="SAM" id="MobiDB-lite"/>
    </source>
</evidence>
<evidence type="ECO:0000256" key="2">
    <source>
        <dbReference type="SAM" id="Phobius"/>
    </source>
</evidence>
<keyword evidence="2" id="KW-0472">Membrane</keyword>
<protein>
    <recommendedName>
        <fullName evidence="5">Transmembrane protein</fullName>
    </recommendedName>
</protein>
<evidence type="ECO:0000313" key="3">
    <source>
        <dbReference type="EMBL" id="CAK7322816.1"/>
    </source>
</evidence>
<dbReference type="PANTHER" id="PTHR37206">
    <property type="entry name" value="TRANSMEMBRANE PROTEIN"/>
    <property type="match status" value="1"/>
</dbReference>
<dbReference type="PANTHER" id="PTHR37206:SF1">
    <property type="entry name" value="TRANSMEMBRANE PROTEIN"/>
    <property type="match status" value="1"/>
</dbReference>
<feature type="region of interest" description="Disordered" evidence="1">
    <location>
        <begin position="122"/>
        <end position="158"/>
    </location>
</feature>
<reference evidence="3 4" key="1">
    <citation type="submission" date="2024-01" db="EMBL/GenBank/DDBJ databases">
        <authorList>
            <person name="Waweru B."/>
        </authorList>
    </citation>
    <scope>NUCLEOTIDE SEQUENCE [LARGE SCALE GENOMIC DNA]</scope>
</reference>
<proteinExistence type="predicted"/>
<gene>
    <name evidence="3" type="ORF">DCAF_LOCUS427</name>
</gene>
<organism evidence="3 4">
    <name type="scientific">Dovyalis caffra</name>
    <dbReference type="NCBI Taxonomy" id="77055"/>
    <lineage>
        <taxon>Eukaryota</taxon>
        <taxon>Viridiplantae</taxon>
        <taxon>Streptophyta</taxon>
        <taxon>Embryophyta</taxon>
        <taxon>Tracheophyta</taxon>
        <taxon>Spermatophyta</taxon>
        <taxon>Magnoliopsida</taxon>
        <taxon>eudicotyledons</taxon>
        <taxon>Gunneridae</taxon>
        <taxon>Pentapetalae</taxon>
        <taxon>rosids</taxon>
        <taxon>fabids</taxon>
        <taxon>Malpighiales</taxon>
        <taxon>Salicaceae</taxon>
        <taxon>Flacourtieae</taxon>
        <taxon>Dovyalis</taxon>
    </lineage>
</organism>
<name>A0AAV1QMV9_9ROSI</name>
<evidence type="ECO:0000313" key="4">
    <source>
        <dbReference type="Proteomes" id="UP001314170"/>
    </source>
</evidence>
<sequence length="265" mass="29990">MTSGGSVAQREKTGIPPIPPFAVSVSVPVPEENNKPATRSVSKLKLQPPKKILGKRKHNLLRSSHRRTNTYSQICNAGLRMVLEEDDRDRDRDIIIDSSLSNNNHHLYDDFSIFPPSNHENLKIHLNDDHPAPPSSNLSPLQSQSSHLNPPPSPSSVSQLPRWWIFTLQILRSKMASIGSYFGCIDGKGRAFWSSGNVGLAVMVVVWWLCVRVRRHWRRKQTVGRLLQFIGEKDKKIIQLLNQIAQMNEVLLTYHKVMASKLADQ</sequence>
<keyword evidence="2" id="KW-0812">Transmembrane</keyword>
<keyword evidence="2" id="KW-1133">Transmembrane helix</keyword>
<dbReference type="AlphaFoldDB" id="A0AAV1QMV9"/>
<accession>A0AAV1QMV9</accession>
<evidence type="ECO:0008006" key="5">
    <source>
        <dbReference type="Google" id="ProtNLM"/>
    </source>
</evidence>